<comment type="caution">
    <text evidence="3">The sequence shown here is derived from an EMBL/GenBank/DDBJ whole genome shotgun (WGS) entry which is preliminary data.</text>
</comment>
<protein>
    <recommendedName>
        <fullName evidence="2">Transcription factor IIIC subunit 5 HTH domain-containing protein</fullName>
    </recommendedName>
</protein>
<evidence type="ECO:0000259" key="2">
    <source>
        <dbReference type="Pfam" id="PF09734"/>
    </source>
</evidence>
<dbReference type="InterPro" id="IPR040454">
    <property type="entry name" value="TF_IIIC_Tfc1/Sfc1"/>
</dbReference>
<dbReference type="GO" id="GO:0006384">
    <property type="term" value="P:transcription initiation at RNA polymerase III promoter"/>
    <property type="evidence" value="ECO:0007669"/>
    <property type="project" value="InterPro"/>
</dbReference>
<evidence type="ECO:0000256" key="1">
    <source>
        <dbReference type="SAM" id="MobiDB-lite"/>
    </source>
</evidence>
<keyword evidence="4" id="KW-1185">Reference proteome</keyword>
<dbReference type="Pfam" id="PF09734">
    <property type="entry name" value="Tau95"/>
    <property type="match status" value="1"/>
</dbReference>
<evidence type="ECO:0000313" key="4">
    <source>
        <dbReference type="Proteomes" id="UP000419144"/>
    </source>
</evidence>
<dbReference type="GO" id="GO:0001002">
    <property type="term" value="F:RNA polymerase III type 1 promoter sequence-specific DNA binding"/>
    <property type="evidence" value="ECO:0007669"/>
    <property type="project" value="TreeGrafter"/>
</dbReference>
<dbReference type="Proteomes" id="UP000419144">
    <property type="component" value="Unassembled WGS sequence"/>
</dbReference>
<dbReference type="InterPro" id="IPR019136">
    <property type="entry name" value="TF_IIIC_su-5_HTH"/>
</dbReference>
<feature type="compositionally biased region" description="Acidic residues" evidence="1">
    <location>
        <begin position="292"/>
        <end position="301"/>
    </location>
</feature>
<name>A0A640KLP5_LEITA</name>
<dbReference type="PANTHER" id="PTHR13230:SF5">
    <property type="entry name" value="GENERAL TRANSCRIPTION FACTOR 3C POLYPEPTIDE 5"/>
    <property type="match status" value="1"/>
</dbReference>
<dbReference type="AlphaFoldDB" id="A0A640KLP5"/>
<dbReference type="OrthoDB" id="5598268at2759"/>
<feature type="region of interest" description="Disordered" evidence="1">
    <location>
        <begin position="105"/>
        <end position="181"/>
    </location>
</feature>
<feature type="region of interest" description="Disordered" evidence="1">
    <location>
        <begin position="667"/>
        <end position="719"/>
    </location>
</feature>
<accession>A0A640KLP5</accession>
<dbReference type="GO" id="GO:0001003">
    <property type="term" value="F:RNA polymerase III type 2 promoter sequence-specific DNA binding"/>
    <property type="evidence" value="ECO:0007669"/>
    <property type="project" value="TreeGrafter"/>
</dbReference>
<dbReference type="PANTHER" id="PTHR13230">
    <property type="entry name" value="GENERAL TRANSCRIPTION FACTOR IIIC, POLYPEPTIDE 5"/>
    <property type="match status" value="1"/>
</dbReference>
<dbReference type="EMBL" id="BLBS01000027">
    <property type="protein sequence ID" value="GET88369.1"/>
    <property type="molecule type" value="Genomic_DNA"/>
</dbReference>
<proteinExistence type="predicted"/>
<organism evidence="3 4">
    <name type="scientific">Leishmania tarentolae</name>
    <name type="common">Sauroleishmania tarentolae</name>
    <dbReference type="NCBI Taxonomy" id="5689"/>
    <lineage>
        <taxon>Eukaryota</taxon>
        <taxon>Discoba</taxon>
        <taxon>Euglenozoa</taxon>
        <taxon>Kinetoplastea</taxon>
        <taxon>Metakinetoplastina</taxon>
        <taxon>Trypanosomatida</taxon>
        <taxon>Trypanosomatidae</taxon>
        <taxon>Leishmaniinae</taxon>
        <taxon>Leishmania</taxon>
        <taxon>lizard Leishmania</taxon>
    </lineage>
</organism>
<feature type="domain" description="Transcription factor IIIC subunit 5 HTH" evidence="2">
    <location>
        <begin position="355"/>
        <end position="532"/>
    </location>
</feature>
<dbReference type="VEuPathDB" id="TriTrypDB:LtaPh_2112800"/>
<evidence type="ECO:0000313" key="3">
    <source>
        <dbReference type="EMBL" id="GET88369.1"/>
    </source>
</evidence>
<gene>
    <name evidence="3" type="ORF">LtaPh_2112800</name>
</gene>
<sequence length="719" mass="79157">MSSSFRPPPRKRGWEEPLQHTVRVLCCVMAAPHGSPAGGGSETHTMPAFRSYISVELPFTVTPTVTTSSMILDDPDHQRTSPHARERRQVEAFLPVSFVVPCLHRPTPQQTSARGGVGTAHDSAGEPEGDDVGGNDVPSRSSSGGDSDSDESVPRAFPPTVAKRAAVQAVRGGGSHRTGPHLLTRHHRHYCAVPIFSGWRSTNWGSCSDEEDEKDRACDMRVDGEGFADAQDAAEAAHLQAQKRRRREVFASMEPQLLVNGYYRNDLLLQVRQRHYIRRYRDPVTNAVLREEEVDNSEEGQEGSAHGTARTSGLSAEVIGVVSRAMELARPADFTFALFTPEQVKGAPSLCGADVFPPQHFLSSRAPFEVRYEPGRDANTAVAIISAAAAPRNDELAVDANGDLAAAQYDFATLPTISISAEESSVLPTRQAAHNSFLRSMGSSLDGGLDTDPPEVQIMVRLLAERPSWVVQDLQDAMLQSGLCPRAYRNKQVMQCFTYLIRNGPFNRLRLRLGYDPYASASSVVYERITVRLLRRSDVGVRLRDVSRSPHIESVLRLLLERDRMRRVEYKSLPGHARRQTLLEMQCRTIRRGQLYVPFQLADVMDNPYMADVVRCVEPAAAPMDLARRGERRGWLSEAAYARATIHYTEALATLLEKEVEPQLRKLQGEEDAEGDATNAGMATGSSTPSSRDGELEDEDSAVFSVSAGDVSEPEGDDE</sequence>
<feature type="compositionally biased region" description="Low complexity" evidence="1">
    <location>
        <begin position="136"/>
        <end position="146"/>
    </location>
</feature>
<feature type="region of interest" description="Disordered" evidence="1">
    <location>
        <begin position="292"/>
        <end position="311"/>
    </location>
</feature>
<dbReference type="GO" id="GO:0000127">
    <property type="term" value="C:transcription factor TFIIIC complex"/>
    <property type="evidence" value="ECO:0007669"/>
    <property type="project" value="InterPro"/>
</dbReference>
<reference evidence="3" key="1">
    <citation type="submission" date="2019-11" db="EMBL/GenBank/DDBJ databases">
        <title>Leishmania tarentolae CDS.</title>
        <authorList>
            <person name="Goto Y."/>
            <person name="Yamagishi J."/>
        </authorList>
    </citation>
    <scope>NUCLEOTIDE SEQUENCE [LARGE SCALE GENOMIC DNA]</scope>
    <source>
        <strain evidence="3">Parrot Tar II</strain>
    </source>
</reference>